<reference evidence="1 2" key="1">
    <citation type="journal article" date="2023" name="G3 (Bethesda)">
        <title>A haplotype-resolved chromosome-scale genome for Quercus rubra L. provides insights into the genetics of adaptive traits for red oak species.</title>
        <authorList>
            <person name="Kapoor B."/>
            <person name="Jenkins J."/>
            <person name="Schmutz J."/>
            <person name="Zhebentyayeva T."/>
            <person name="Kuelheim C."/>
            <person name="Coggeshall M."/>
            <person name="Heim C."/>
            <person name="Lasky J.R."/>
            <person name="Leites L."/>
            <person name="Islam-Faridi N."/>
            <person name="Romero-Severson J."/>
            <person name="DeLeo V.L."/>
            <person name="Lucas S.M."/>
            <person name="Lazic D."/>
            <person name="Gailing O."/>
            <person name="Carlson J."/>
            <person name="Staton M."/>
        </authorList>
    </citation>
    <scope>NUCLEOTIDE SEQUENCE [LARGE SCALE GENOMIC DNA]</scope>
    <source>
        <strain evidence="1">Pseudo-F2</strain>
    </source>
</reference>
<dbReference type="EMBL" id="JAXUIC010000001">
    <property type="protein sequence ID" value="KAK4605941.1"/>
    <property type="molecule type" value="Genomic_DNA"/>
</dbReference>
<accession>A0AAN7GAP3</accession>
<dbReference type="SUPFAM" id="SSF56219">
    <property type="entry name" value="DNase I-like"/>
    <property type="match status" value="1"/>
</dbReference>
<evidence type="ECO:0000313" key="2">
    <source>
        <dbReference type="Proteomes" id="UP001324115"/>
    </source>
</evidence>
<dbReference type="InterPro" id="IPR036691">
    <property type="entry name" value="Endo/exonu/phosph_ase_sf"/>
</dbReference>
<proteinExistence type="predicted"/>
<keyword evidence="2" id="KW-1185">Reference proteome</keyword>
<protein>
    <recommendedName>
        <fullName evidence="3">Reverse transcriptase</fullName>
    </recommendedName>
</protein>
<evidence type="ECO:0000313" key="1">
    <source>
        <dbReference type="EMBL" id="KAK4605941.1"/>
    </source>
</evidence>
<dbReference type="Gene3D" id="3.60.10.10">
    <property type="entry name" value="Endonuclease/exonuclease/phosphatase"/>
    <property type="match status" value="1"/>
</dbReference>
<dbReference type="PANTHER" id="PTHR46890:SF50">
    <property type="entry name" value="RNA-DIRECTED DNA POLYMERASE, EUKARYOTA, REVERSE TRANSCRIPTASE ZINC-BINDING DOMAIN PROTEIN-RELATED"/>
    <property type="match status" value="1"/>
</dbReference>
<organism evidence="1 2">
    <name type="scientific">Quercus rubra</name>
    <name type="common">Northern red oak</name>
    <name type="synonym">Quercus borealis</name>
    <dbReference type="NCBI Taxonomy" id="3512"/>
    <lineage>
        <taxon>Eukaryota</taxon>
        <taxon>Viridiplantae</taxon>
        <taxon>Streptophyta</taxon>
        <taxon>Embryophyta</taxon>
        <taxon>Tracheophyta</taxon>
        <taxon>Spermatophyta</taxon>
        <taxon>Magnoliopsida</taxon>
        <taxon>eudicotyledons</taxon>
        <taxon>Gunneridae</taxon>
        <taxon>Pentapetalae</taxon>
        <taxon>rosids</taxon>
        <taxon>fabids</taxon>
        <taxon>Fagales</taxon>
        <taxon>Fagaceae</taxon>
        <taxon>Quercus</taxon>
    </lineage>
</organism>
<evidence type="ECO:0008006" key="3">
    <source>
        <dbReference type="Google" id="ProtNLM"/>
    </source>
</evidence>
<dbReference type="Proteomes" id="UP001324115">
    <property type="component" value="Unassembled WGS sequence"/>
</dbReference>
<dbReference type="InterPro" id="IPR052343">
    <property type="entry name" value="Retrotransposon-Effector_Assoc"/>
</dbReference>
<dbReference type="AlphaFoldDB" id="A0AAN7GAP3"/>
<dbReference type="PANTHER" id="PTHR46890">
    <property type="entry name" value="NON-LTR RETROLELEMENT REVERSE TRANSCRIPTASE-LIKE PROTEIN-RELATED"/>
    <property type="match status" value="1"/>
</dbReference>
<name>A0AAN7GAP3_QUERU</name>
<gene>
    <name evidence="1" type="ORF">RGQ29_000292</name>
</gene>
<sequence length="439" mass="50643">MTLRLLSWNVRGFNSPHKRDTVKNLLKEWNLWGSSFVDWGALDVIHTAGGIIVIWDTRVFEKTDCVVGSFSISVLLKGVADELDSVRVRWSTAWCRLSCNSFSPAMFNFSDFIERNLLVDLPLVGGEYTWFRDSVNPSMSRIDRVLVSADWEEHFSDVIQWPLPRVVSDHCPVLVEAGGMGFVDQVRCWWNNYHFTWKCWNKHVFGDVHFRKKCLLSELLDLDMREGMQVLTMADKARKIEIKKSRALFLKEGDSDTRFFHRLANSHRRANTMRGVEVDGIMYEAKSDIQDQVVGFYKSFYQEPEDWRPTVDGLDFASLDESDSLSLEREFDREEIITALREAEGDKVPGPNGFTIAFFQKCWCMIEEGVMAFFADFHSQCIFEKSLNATFLCLIPKKINAVNIKDFRPISLVGSLYKLLSKVLAYRLRSVLDKLISNS</sequence>
<comment type="caution">
    <text evidence="1">The sequence shown here is derived from an EMBL/GenBank/DDBJ whole genome shotgun (WGS) entry which is preliminary data.</text>
</comment>